<gene>
    <name evidence="2" type="ORF">QF025_002192</name>
</gene>
<dbReference type="KEGG" id="pgp:CUJ91_10970"/>
<organism evidence="2 3">
    <name type="scientific">Paraburkholderia graminis</name>
    <dbReference type="NCBI Taxonomy" id="60548"/>
    <lineage>
        <taxon>Bacteria</taxon>
        <taxon>Pseudomonadati</taxon>
        <taxon>Pseudomonadota</taxon>
        <taxon>Betaproteobacteria</taxon>
        <taxon>Burkholderiales</taxon>
        <taxon>Burkholderiaceae</taxon>
        <taxon>Paraburkholderia</taxon>
    </lineage>
</organism>
<accession>A0ABD5CDX0</accession>
<sequence>MIDDQVNAEELAESRKQREAAANATDDGMPVGPEDEKRVVDGTQYRGPKQWIRHARKLLGAGGGFMRP</sequence>
<proteinExistence type="predicted"/>
<reference evidence="2 3" key="1">
    <citation type="submission" date="2023-08" db="EMBL/GenBank/DDBJ databases">
        <title>Genome sequencing of plant associated microbes to promote plant fitness in Sorghum bicolor and Oryza sativa.</title>
        <authorList>
            <person name="Coleman-Derr D."/>
        </authorList>
    </citation>
    <scope>NUCLEOTIDE SEQUENCE [LARGE SCALE GENOMIC DNA]</scope>
    <source>
        <strain evidence="2 3">SLBN-33</strain>
    </source>
</reference>
<dbReference type="GeneID" id="97002047"/>
<name>A0ABD5CDX0_9BURK</name>
<comment type="caution">
    <text evidence="2">The sequence shown here is derived from an EMBL/GenBank/DDBJ whole genome shotgun (WGS) entry which is preliminary data.</text>
</comment>
<feature type="region of interest" description="Disordered" evidence="1">
    <location>
        <begin position="1"/>
        <end position="46"/>
    </location>
</feature>
<dbReference type="RefSeq" id="WP_029970752.1">
    <property type="nucleotide sequence ID" value="NZ_ATXV01000013.1"/>
</dbReference>
<evidence type="ECO:0000313" key="3">
    <source>
        <dbReference type="Proteomes" id="UP001245184"/>
    </source>
</evidence>
<feature type="compositionally biased region" description="Acidic residues" evidence="1">
    <location>
        <begin position="1"/>
        <end position="11"/>
    </location>
</feature>
<protein>
    <submittedName>
        <fullName evidence="2">Uncharacterized protein</fullName>
    </submittedName>
</protein>
<evidence type="ECO:0000256" key="1">
    <source>
        <dbReference type="SAM" id="MobiDB-lite"/>
    </source>
</evidence>
<evidence type="ECO:0000313" key="2">
    <source>
        <dbReference type="EMBL" id="MDR6203472.1"/>
    </source>
</evidence>
<dbReference type="AlphaFoldDB" id="A0ABD5CDX0"/>
<dbReference type="EMBL" id="JAVIZN010000002">
    <property type="protein sequence ID" value="MDR6203472.1"/>
    <property type="molecule type" value="Genomic_DNA"/>
</dbReference>
<dbReference type="Proteomes" id="UP001245184">
    <property type="component" value="Unassembled WGS sequence"/>
</dbReference>